<feature type="compositionally biased region" description="Low complexity" evidence="1">
    <location>
        <begin position="50"/>
        <end position="66"/>
    </location>
</feature>
<evidence type="ECO:0000256" key="2">
    <source>
        <dbReference type="SAM" id="Phobius"/>
    </source>
</evidence>
<feature type="transmembrane region" description="Helical" evidence="2">
    <location>
        <begin position="274"/>
        <end position="299"/>
    </location>
</feature>
<comment type="caution">
    <text evidence="5">The sequence shown here is derived from an EMBL/GenBank/DDBJ whole genome shotgun (WGS) entry which is preliminary data.</text>
</comment>
<keyword evidence="2" id="KW-1133">Transmembrane helix</keyword>
<dbReference type="AlphaFoldDB" id="A0A9N9Q934"/>
<dbReference type="Proteomes" id="UP000701801">
    <property type="component" value="Unassembled WGS sequence"/>
</dbReference>
<evidence type="ECO:0000256" key="1">
    <source>
        <dbReference type="SAM" id="MobiDB-lite"/>
    </source>
</evidence>
<accession>A0A9N9Q934</accession>
<proteinExistence type="predicted"/>
<keyword evidence="6" id="KW-1185">Reference proteome</keyword>
<keyword evidence="3" id="KW-0732">Signal</keyword>
<protein>
    <recommendedName>
        <fullName evidence="4">DUF7137 domain-containing protein</fullName>
    </recommendedName>
</protein>
<evidence type="ECO:0000313" key="6">
    <source>
        <dbReference type="Proteomes" id="UP000701801"/>
    </source>
</evidence>
<gene>
    <name evidence="5" type="ORF">HYALB_00013216</name>
</gene>
<keyword evidence="2" id="KW-0472">Membrane</keyword>
<dbReference type="OrthoDB" id="2435509at2759"/>
<name>A0A9N9Q934_9HELO</name>
<dbReference type="EMBL" id="CAJVRM010000295">
    <property type="protein sequence ID" value="CAG8979052.1"/>
    <property type="molecule type" value="Genomic_DNA"/>
</dbReference>
<evidence type="ECO:0000259" key="4">
    <source>
        <dbReference type="Pfam" id="PF23585"/>
    </source>
</evidence>
<feature type="chain" id="PRO_5040301881" description="DUF7137 domain-containing protein" evidence="3">
    <location>
        <begin position="22"/>
        <end position="300"/>
    </location>
</feature>
<dbReference type="PANTHER" id="PTHR42028">
    <property type="entry name" value="CHROMOSOME 1, WHOLE GENOME SHOTGUN SEQUENCE"/>
    <property type="match status" value="1"/>
</dbReference>
<sequence length="300" mass="32142">MRATINLYSLLILLLATFSAAWPWPEWLPDRDALIVRQDNNNNNPPPASNAPRPTAAPAPTENRNPSNTDSNASGTDRPAATGTDRPNPSATDSRGPITDGPQPTDASTTASTEKSSYGNENPAGGVVLVTPAVLQGSQFYKIGDKVTFAWNYTNLLATPTAVNVYATNALAKNYYTMTANMTVGGNATNAVIWDTANYTSSPSGVTDPLLTAQYTLIIFDSDSSVSATAQPGYLAVYNQYQFGMYLKQPYTDLADGYKCATCSGAMGDMERRFLSFVFGMGLLTVLSFTWFVTGTGVVW</sequence>
<feature type="domain" description="DUF7137" evidence="4">
    <location>
        <begin position="122"/>
        <end position="262"/>
    </location>
</feature>
<dbReference type="InterPro" id="IPR055561">
    <property type="entry name" value="DUF7137"/>
</dbReference>
<evidence type="ECO:0000256" key="3">
    <source>
        <dbReference type="SAM" id="SignalP"/>
    </source>
</evidence>
<organism evidence="5 6">
    <name type="scientific">Hymenoscyphus albidus</name>
    <dbReference type="NCBI Taxonomy" id="595503"/>
    <lineage>
        <taxon>Eukaryota</taxon>
        <taxon>Fungi</taxon>
        <taxon>Dikarya</taxon>
        <taxon>Ascomycota</taxon>
        <taxon>Pezizomycotina</taxon>
        <taxon>Leotiomycetes</taxon>
        <taxon>Helotiales</taxon>
        <taxon>Helotiaceae</taxon>
        <taxon>Hymenoscyphus</taxon>
    </lineage>
</organism>
<feature type="compositionally biased region" description="Polar residues" evidence="1">
    <location>
        <begin position="105"/>
        <end position="120"/>
    </location>
</feature>
<keyword evidence="2" id="KW-0812">Transmembrane</keyword>
<dbReference type="Pfam" id="PF23585">
    <property type="entry name" value="DUF7137"/>
    <property type="match status" value="1"/>
</dbReference>
<reference evidence="5" key="1">
    <citation type="submission" date="2021-07" db="EMBL/GenBank/DDBJ databases">
        <authorList>
            <person name="Durling M."/>
        </authorList>
    </citation>
    <scope>NUCLEOTIDE SEQUENCE</scope>
</reference>
<feature type="region of interest" description="Disordered" evidence="1">
    <location>
        <begin position="38"/>
        <end position="124"/>
    </location>
</feature>
<evidence type="ECO:0000313" key="5">
    <source>
        <dbReference type="EMBL" id="CAG8979052.1"/>
    </source>
</evidence>
<dbReference type="PANTHER" id="PTHR42028:SF1">
    <property type="entry name" value="YALI0E30657P"/>
    <property type="match status" value="1"/>
</dbReference>
<feature type="signal peptide" evidence="3">
    <location>
        <begin position="1"/>
        <end position="21"/>
    </location>
</feature>